<sequence>MNAIGDVIGNYWWLVFPFSGAIFGGFRAVGAANARRVDRRQERFRLKQQAKIAAAEARGEQRVDREAETRAMSKVLAEHDEVDRRWFAYETDVLNLLEFPMMTDMRDPLTTAFHRAKRGADSLRPDTASDLVGNRIAQNTYRGAVHDYGVAFDVAESEAKRRRQGDFSDAEQHRLTRAQSLLRMAMDSASTPQERQSAYRRAREELDGLVSLPVVAYAQIERGVAGELEA</sequence>
<keyword evidence="1" id="KW-1133">Transmembrane helix</keyword>
<feature type="transmembrane region" description="Helical" evidence="1">
    <location>
        <begin position="12"/>
        <end position="34"/>
    </location>
</feature>
<evidence type="ECO:0000313" key="2">
    <source>
        <dbReference type="EMBL" id="GGF27673.1"/>
    </source>
</evidence>
<name>A0ABQ1UWQ6_9NOCA</name>
<evidence type="ECO:0000313" key="3">
    <source>
        <dbReference type="Proteomes" id="UP000632454"/>
    </source>
</evidence>
<gene>
    <name evidence="2" type="ORF">GCM10007298_24420</name>
</gene>
<keyword evidence="3" id="KW-1185">Reference proteome</keyword>
<dbReference type="Proteomes" id="UP000632454">
    <property type="component" value="Unassembled WGS sequence"/>
</dbReference>
<evidence type="ECO:0000256" key="1">
    <source>
        <dbReference type="SAM" id="Phobius"/>
    </source>
</evidence>
<reference evidence="3" key="1">
    <citation type="journal article" date="2019" name="Int. J. Syst. Evol. Microbiol.">
        <title>The Global Catalogue of Microorganisms (GCM) 10K type strain sequencing project: providing services to taxonomists for standard genome sequencing and annotation.</title>
        <authorList>
            <consortium name="The Broad Institute Genomics Platform"/>
            <consortium name="The Broad Institute Genome Sequencing Center for Infectious Disease"/>
            <person name="Wu L."/>
            <person name="Ma J."/>
        </authorList>
    </citation>
    <scope>NUCLEOTIDE SEQUENCE [LARGE SCALE GENOMIC DNA]</scope>
    <source>
        <strain evidence="3">CCM 7855</strain>
    </source>
</reference>
<dbReference type="EMBL" id="BMCS01000001">
    <property type="protein sequence ID" value="GGF27673.1"/>
    <property type="molecule type" value="Genomic_DNA"/>
</dbReference>
<comment type="caution">
    <text evidence="2">The sequence shown here is derived from an EMBL/GenBank/DDBJ whole genome shotgun (WGS) entry which is preliminary data.</text>
</comment>
<keyword evidence="1" id="KW-0812">Transmembrane</keyword>
<dbReference type="RefSeq" id="WP_188489942.1">
    <property type="nucleotide sequence ID" value="NZ_BMCS01000001.1"/>
</dbReference>
<proteinExistence type="predicted"/>
<accession>A0ABQ1UWQ6</accession>
<keyword evidence="1" id="KW-0472">Membrane</keyword>
<protein>
    <submittedName>
        <fullName evidence="2">Uncharacterized protein</fullName>
    </submittedName>
</protein>
<organism evidence="2 3">
    <name type="scientific">Williamsia phyllosphaerae</name>
    <dbReference type="NCBI Taxonomy" id="885042"/>
    <lineage>
        <taxon>Bacteria</taxon>
        <taxon>Bacillati</taxon>
        <taxon>Actinomycetota</taxon>
        <taxon>Actinomycetes</taxon>
        <taxon>Mycobacteriales</taxon>
        <taxon>Nocardiaceae</taxon>
        <taxon>Williamsia</taxon>
    </lineage>
</organism>